<reference evidence="1 2" key="1">
    <citation type="journal article" date="2016" name="Mol. Biol. Evol.">
        <title>Comparative Genomics of Early-Diverging Mushroom-Forming Fungi Provides Insights into the Origins of Lignocellulose Decay Capabilities.</title>
        <authorList>
            <person name="Nagy L.G."/>
            <person name="Riley R."/>
            <person name="Tritt A."/>
            <person name="Adam C."/>
            <person name="Daum C."/>
            <person name="Floudas D."/>
            <person name="Sun H."/>
            <person name="Yadav J.S."/>
            <person name="Pangilinan J."/>
            <person name="Larsson K.H."/>
            <person name="Matsuura K."/>
            <person name="Barry K."/>
            <person name="Labutti K."/>
            <person name="Kuo R."/>
            <person name="Ohm R.A."/>
            <person name="Bhattacharya S.S."/>
            <person name="Shirouzu T."/>
            <person name="Yoshinaga Y."/>
            <person name="Martin F.M."/>
            <person name="Grigoriev I.V."/>
            <person name="Hibbett D.S."/>
        </authorList>
    </citation>
    <scope>NUCLEOTIDE SEQUENCE [LARGE SCALE GENOMIC DNA]</scope>
    <source>
        <strain evidence="1 2">CBS 109695</strain>
    </source>
</reference>
<dbReference type="OrthoDB" id="3302484at2759"/>
<protein>
    <recommendedName>
        <fullName evidence="3">DNA mismatch repair protein MutS core domain-containing protein</fullName>
    </recommendedName>
</protein>
<name>A0A166LX04_9AGAM</name>
<keyword evidence="2" id="KW-1185">Reference proteome</keyword>
<accession>A0A166LX04</accession>
<evidence type="ECO:0000313" key="1">
    <source>
        <dbReference type="EMBL" id="KZP23404.1"/>
    </source>
</evidence>
<proteinExistence type="predicted"/>
<dbReference type="AlphaFoldDB" id="A0A166LX04"/>
<dbReference type="STRING" id="436010.A0A166LX04"/>
<dbReference type="InterPro" id="IPR036187">
    <property type="entry name" value="DNA_mismatch_repair_MutS_sf"/>
</dbReference>
<gene>
    <name evidence="1" type="ORF">FIBSPDRAFT_455407</name>
</gene>
<dbReference type="SUPFAM" id="SSF48334">
    <property type="entry name" value="DNA repair protein MutS, domain III"/>
    <property type="match status" value="1"/>
</dbReference>
<sequence length="142" mass="15806">MRFSAHSLLIRYVPIESTMMVDSETACNLKLVETMARKQSTHPPIGTIGHSFTAIGARLLRVNVLAPITVVAAIDARLDAGERNSRLSSCEGPRHVIDSITKPVKSEDLFNEVREAPRAHHNMDFGNSSLRWVRLRAYALNN</sequence>
<dbReference type="Proteomes" id="UP000076532">
    <property type="component" value="Unassembled WGS sequence"/>
</dbReference>
<organism evidence="1 2">
    <name type="scientific">Athelia psychrophila</name>
    <dbReference type="NCBI Taxonomy" id="1759441"/>
    <lineage>
        <taxon>Eukaryota</taxon>
        <taxon>Fungi</taxon>
        <taxon>Dikarya</taxon>
        <taxon>Basidiomycota</taxon>
        <taxon>Agaricomycotina</taxon>
        <taxon>Agaricomycetes</taxon>
        <taxon>Agaricomycetidae</taxon>
        <taxon>Atheliales</taxon>
        <taxon>Atheliaceae</taxon>
        <taxon>Athelia</taxon>
    </lineage>
</organism>
<evidence type="ECO:0000313" key="2">
    <source>
        <dbReference type="Proteomes" id="UP000076532"/>
    </source>
</evidence>
<dbReference type="Gene3D" id="1.10.1420.10">
    <property type="match status" value="1"/>
</dbReference>
<evidence type="ECO:0008006" key="3">
    <source>
        <dbReference type="Google" id="ProtNLM"/>
    </source>
</evidence>
<dbReference type="EMBL" id="KV417532">
    <property type="protein sequence ID" value="KZP23404.1"/>
    <property type="molecule type" value="Genomic_DNA"/>
</dbReference>